<dbReference type="EMBL" id="BAABFU010000002">
    <property type="protein sequence ID" value="GAA4350704.1"/>
    <property type="molecule type" value="Genomic_DNA"/>
</dbReference>
<gene>
    <name evidence="2" type="ORF">GCM10023150_16720</name>
</gene>
<evidence type="ECO:0000313" key="2">
    <source>
        <dbReference type="EMBL" id="GAA4350704.1"/>
    </source>
</evidence>
<reference evidence="3" key="1">
    <citation type="journal article" date="2019" name="Int. J. Syst. Evol. Microbiol.">
        <title>The Global Catalogue of Microorganisms (GCM) 10K type strain sequencing project: providing services to taxonomists for standard genome sequencing and annotation.</title>
        <authorList>
            <consortium name="The Broad Institute Genomics Platform"/>
            <consortium name="The Broad Institute Genome Sequencing Center for Infectious Disease"/>
            <person name="Wu L."/>
            <person name="Ma J."/>
        </authorList>
    </citation>
    <scope>NUCLEOTIDE SEQUENCE [LARGE SCALE GENOMIC DNA]</scope>
    <source>
        <strain evidence="3">JCM 17727</strain>
    </source>
</reference>
<keyword evidence="3" id="KW-1185">Reference proteome</keyword>
<name>A0ABP8I3L6_9GAMM</name>
<evidence type="ECO:0000256" key="1">
    <source>
        <dbReference type="SAM" id="MobiDB-lite"/>
    </source>
</evidence>
<sequence>MITATILVILYILWSFFFVAEHASDEVTISKARISKEVETKVKSQVTKSGTKPSEGTKQADPEDFKDSSGCINDPNFLSVFKRLDALGIGQANLVGRGHYQELNLSSLASYADAGEPDAMFLYGLELVWKGLFGMYQTKHYREHPVGSTSFKESLKNHKVDLSKVREGEKYLFKSAVQGKLLALGEIAAYFAISVKSLKKQEESEDQIKRYLVESHAYTLLMKDVFKNDYSLLESLTIDNKSLDTTLKIAFPDGVPQGVEADLINKAQNRFKELKEKWRSSREYFGYDVYPDLFTTDEEELYITCS</sequence>
<feature type="compositionally biased region" description="Basic and acidic residues" evidence="1">
    <location>
        <begin position="58"/>
        <end position="67"/>
    </location>
</feature>
<protein>
    <submittedName>
        <fullName evidence="2">Uncharacterized protein</fullName>
    </submittedName>
</protein>
<feature type="compositionally biased region" description="Polar residues" evidence="1">
    <location>
        <begin position="43"/>
        <end position="57"/>
    </location>
</feature>
<evidence type="ECO:0000313" key="3">
    <source>
        <dbReference type="Proteomes" id="UP001501294"/>
    </source>
</evidence>
<feature type="region of interest" description="Disordered" evidence="1">
    <location>
        <begin position="43"/>
        <end position="68"/>
    </location>
</feature>
<proteinExistence type="predicted"/>
<dbReference type="Proteomes" id="UP001501294">
    <property type="component" value="Unassembled WGS sequence"/>
</dbReference>
<organism evidence="2 3">
    <name type="scientific">Kangiella taiwanensis</name>
    <dbReference type="NCBI Taxonomy" id="1079179"/>
    <lineage>
        <taxon>Bacteria</taxon>
        <taxon>Pseudomonadati</taxon>
        <taxon>Pseudomonadota</taxon>
        <taxon>Gammaproteobacteria</taxon>
        <taxon>Kangiellales</taxon>
        <taxon>Kangiellaceae</taxon>
        <taxon>Kangiella</taxon>
    </lineage>
</organism>
<accession>A0ABP8I3L6</accession>
<comment type="caution">
    <text evidence="2">The sequence shown here is derived from an EMBL/GenBank/DDBJ whole genome shotgun (WGS) entry which is preliminary data.</text>
</comment>